<feature type="region of interest" description="Disordered" evidence="1">
    <location>
        <begin position="617"/>
        <end position="647"/>
    </location>
</feature>
<feature type="region of interest" description="Disordered" evidence="1">
    <location>
        <begin position="278"/>
        <end position="307"/>
    </location>
</feature>
<dbReference type="EMBL" id="JAIWYP010000002">
    <property type="protein sequence ID" value="KAH3868930.1"/>
    <property type="molecule type" value="Genomic_DNA"/>
</dbReference>
<comment type="caution">
    <text evidence="2">The sequence shown here is derived from an EMBL/GenBank/DDBJ whole genome shotgun (WGS) entry which is preliminary data.</text>
</comment>
<feature type="region of interest" description="Disordered" evidence="1">
    <location>
        <begin position="95"/>
        <end position="139"/>
    </location>
</feature>
<feature type="compositionally biased region" description="Polar residues" evidence="1">
    <location>
        <begin position="402"/>
        <end position="414"/>
    </location>
</feature>
<feature type="region of interest" description="Disordered" evidence="1">
    <location>
        <begin position="61"/>
        <end position="81"/>
    </location>
</feature>
<feature type="compositionally biased region" description="Basic and acidic residues" evidence="1">
    <location>
        <begin position="120"/>
        <end position="138"/>
    </location>
</feature>
<evidence type="ECO:0000313" key="2">
    <source>
        <dbReference type="EMBL" id="KAH3868930.1"/>
    </source>
</evidence>
<dbReference type="Proteomes" id="UP000828390">
    <property type="component" value="Unassembled WGS sequence"/>
</dbReference>
<sequence length="647" mass="71384">MSNESGNSGREIVEIDNDCEMNDNENRGNTDDVTCVDDYNSSNIIPQLTCSQGEVELACSSNNGHGANREHSGENDSIKSVNDCSSNKVAAGKLTNSGKAFAPSNECTADNRKSRQLTSRQEEVNKEYGSEATRRNTNEVESVEMVSDGSFERGAIGFDHEYKSNKSIKHDQFWEKSAYGVLNGNINRNRTSINEHGEYGMDNNQNTDYKNPVNENCTASIGADTGSNTFNTDQRDEAIRSGADSIIFDRNQVNRTDGVNTLANNFFIGSNAIRSIGSKKSDDISNTYSEAAGEHRHSKIESASNSTMIPFAGEEQFIRNDTSSRSNTSNTNSLSTVQDHASISAGAHILEANNHSSYSIDYDTDQQGGAIGFEKISDKQSDAKSLENYFKSKSLKKKRNESQTNVNGPNSHNTLLKKLFSDHTITQNYEGNKTGENKCFAIPDDNITTDNTVNTGGDGFASYNTNNDGVDEDHVNQTDGESNENGAYGGNDYQAIYHGSRSGLNEVTPTTIATFNTTAISRTERDRNRNNDYNYAHDTDDTIISLNRPGIVDLHRIIPQIEVYNEIDMHFRLELYPNDREATEPSPNLHMPRAGGNHRYVGEQVDLHFSTMLFPFDNEGAEPRPDLTMPEEGEILQDGDTEDDDGS</sequence>
<accession>A0A9D4M334</accession>
<feature type="region of interest" description="Disordered" evidence="1">
    <location>
        <begin position="395"/>
        <end position="414"/>
    </location>
</feature>
<protein>
    <submittedName>
        <fullName evidence="2">Uncharacterized protein</fullName>
    </submittedName>
</protein>
<feature type="compositionally biased region" description="Acidic residues" evidence="1">
    <location>
        <begin position="629"/>
        <end position="647"/>
    </location>
</feature>
<gene>
    <name evidence="2" type="ORF">DPMN_032086</name>
</gene>
<organism evidence="2 3">
    <name type="scientific">Dreissena polymorpha</name>
    <name type="common">Zebra mussel</name>
    <name type="synonym">Mytilus polymorpha</name>
    <dbReference type="NCBI Taxonomy" id="45954"/>
    <lineage>
        <taxon>Eukaryota</taxon>
        <taxon>Metazoa</taxon>
        <taxon>Spiralia</taxon>
        <taxon>Lophotrochozoa</taxon>
        <taxon>Mollusca</taxon>
        <taxon>Bivalvia</taxon>
        <taxon>Autobranchia</taxon>
        <taxon>Heteroconchia</taxon>
        <taxon>Euheterodonta</taxon>
        <taxon>Imparidentia</taxon>
        <taxon>Neoheterodontei</taxon>
        <taxon>Myida</taxon>
        <taxon>Dreissenoidea</taxon>
        <taxon>Dreissenidae</taxon>
        <taxon>Dreissena</taxon>
    </lineage>
</organism>
<reference evidence="2" key="1">
    <citation type="journal article" date="2019" name="bioRxiv">
        <title>The Genome of the Zebra Mussel, Dreissena polymorpha: A Resource for Invasive Species Research.</title>
        <authorList>
            <person name="McCartney M.A."/>
            <person name="Auch B."/>
            <person name="Kono T."/>
            <person name="Mallez S."/>
            <person name="Zhang Y."/>
            <person name="Obille A."/>
            <person name="Becker A."/>
            <person name="Abrahante J.E."/>
            <person name="Garbe J."/>
            <person name="Badalamenti J.P."/>
            <person name="Herman A."/>
            <person name="Mangelson H."/>
            <person name="Liachko I."/>
            <person name="Sullivan S."/>
            <person name="Sone E.D."/>
            <person name="Koren S."/>
            <person name="Silverstein K.A.T."/>
            <person name="Beckman K.B."/>
            <person name="Gohl D.M."/>
        </authorList>
    </citation>
    <scope>NUCLEOTIDE SEQUENCE</scope>
    <source>
        <strain evidence="2">Duluth1</strain>
        <tissue evidence="2">Whole animal</tissue>
    </source>
</reference>
<keyword evidence="3" id="KW-1185">Reference proteome</keyword>
<feature type="compositionally biased region" description="Basic and acidic residues" evidence="1">
    <location>
        <begin position="67"/>
        <end position="77"/>
    </location>
</feature>
<dbReference type="AlphaFoldDB" id="A0A9D4M334"/>
<evidence type="ECO:0000256" key="1">
    <source>
        <dbReference type="SAM" id="MobiDB-lite"/>
    </source>
</evidence>
<proteinExistence type="predicted"/>
<evidence type="ECO:0000313" key="3">
    <source>
        <dbReference type="Proteomes" id="UP000828390"/>
    </source>
</evidence>
<reference evidence="2" key="2">
    <citation type="submission" date="2020-11" db="EMBL/GenBank/DDBJ databases">
        <authorList>
            <person name="McCartney M.A."/>
            <person name="Auch B."/>
            <person name="Kono T."/>
            <person name="Mallez S."/>
            <person name="Becker A."/>
            <person name="Gohl D.M."/>
            <person name="Silverstein K.A.T."/>
            <person name="Koren S."/>
            <person name="Bechman K.B."/>
            <person name="Herman A."/>
            <person name="Abrahante J.E."/>
            <person name="Garbe J."/>
        </authorList>
    </citation>
    <scope>NUCLEOTIDE SEQUENCE</scope>
    <source>
        <strain evidence="2">Duluth1</strain>
        <tissue evidence="2">Whole animal</tissue>
    </source>
</reference>
<name>A0A9D4M334_DREPO</name>